<sequence length="104" mass="11678">RKILTPRTSEPKPEGPEHHSTCEVPNNLALTFIDTLLSSQRTRAHHHRDHQATRSGATFPAYPIEVTGANRNIVKKNWGEAQPYMMETTSNFGQALRTTSCHSL</sequence>
<accession>A0ABU4C0J0</accession>
<evidence type="ECO:0000313" key="3">
    <source>
        <dbReference type="Proteomes" id="UP001185927"/>
    </source>
</evidence>
<evidence type="ECO:0000313" key="2">
    <source>
        <dbReference type="EMBL" id="MDV6269959.1"/>
    </source>
</evidence>
<feature type="non-terminal residue" evidence="2">
    <location>
        <position position="1"/>
    </location>
</feature>
<evidence type="ECO:0000256" key="1">
    <source>
        <dbReference type="SAM" id="MobiDB-lite"/>
    </source>
</evidence>
<dbReference type="RefSeq" id="WP_317544639.1">
    <property type="nucleotide sequence ID" value="NZ_JAWLKB010000013.1"/>
</dbReference>
<proteinExistence type="predicted"/>
<dbReference type="EMBL" id="JAWLKB010000013">
    <property type="protein sequence ID" value="MDV6269959.1"/>
    <property type="molecule type" value="Genomic_DNA"/>
</dbReference>
<gene>
    <name evidence="2" type="ORF">R3Q16_25380</name>
</gene>
<name>A0ABU4C0J0_RHOGO</name>
<dbReference type="Proteomes" id="UP001185927">
    <property type="component" value="Unassembled WGS sequence"/>
</dbReference>
<protein>
    <submittedName>
        <fullName evidence="2">Uncharacterized protein</fullName>
    </submittedName>
</protein>
<organism evidence="2 3">
    <name type="scientific">Rhodococcus globerulus</name>
    <dbReference type="NCBI Taxonomy" id="33008"/>
    <lineage>
        <taxon>Bacteria</taxon>
        <taxon>Bacillati</taxon>
        <taxon>Actinomycetota</taxon>
        <taxon>Actinomycetes</taxon>
        <taxon>Mycobacteriales</taxon>
        <taxon>Nocardiaceae</taxon>
        <taxon>Rhodococcus</taxon>
    </lineage>
</organism>
<keyword evidence="3" id="KW-1185">Reference proteome</keyword>
<reference evidence="2 3" key="1">
    <citation type="submission" date="2023-10" db="EMBL/GenBank/DDBJ databases">
        <title>Development of a sustainable strategy for remediation of hydrocarbon-contaminated territories based on the waste exchange concept.</title>
        <authorList>
            <person name="Krivoruchko A."/>
        </authorList>
    </citation>
    <scope>NUCLEOTIDE SEQUENCE [LARGE SCALE GENOMIC DNA]</scope>
    <source>
        <strain evidence="2 3">IEGM 1203</strain>
    </source>
</reference>
<feature type="region of interest" description="Disordered" evidence="1">
    <location>
        <begin position="1"/>
        <end position="23"/>
    </location>
</feature>
<comment type="caution">
    <text evidence="2">The sequence shown here is derived from an EMBL/GenBank/DDBJ whole genome shotgun (WGS) entry which is preliminary data.</text>
</comment>
<feature type="compositionally biased region" description="Basic and acidic residues" evidence="1">
    <location>
        <begin position="9"/>
        <end position="21"/>
    </location>
</feature>